<dbReference type="SUPFAM" id="SSF46689">
    <property type="entry name" value="Homeodomain-like"/>
    <property type="match status" value="1"/>
</dbReference>
<sequence length="339" mass="39036">MLKTTPEKCRSALFHLQNGESTHSVAKQLGLSKSTVNCISKSTSADVPKSKGGWPRKLQPHHVCFLDHYFKLNSTSTVRKACQALQETFQVTACPTTVRKALQYCCYKAWRLVKKPKLLKRHHKAHCKFANEHKDMTVEDWKKVVWLDKAKINFFGPHGKQFCWIKNAGFNSKLVRPTVKFGSSSIMIWGCMTWEGVGGMHLMLGTMNSDQYIDILNDKLVKTISDLWLQHAYTDITFQQDNDPKHMSKKTTTWLTSNSIKVMQWLVQSPDLNPIKHLWHHLKMQLLWYSTIAKSRDELLKRCKAEWTAITPKTCRNIIESMPHHIKAVLKAKGGNTKY</sequence>
<dbReference type="PANTHER" id="PTHR23022">
    <property type="entry name" value="TRANSPOSABLE ELEMENT-RELATED"/>
    <property type="match status" value="1"/>
</dbReference>
<evidence type="ECO:0000313" key="2">
    <source>
        <dbReference type="EMBL" id="CCF49938.1"/>
    </source>
</evidence>
<dbReference type="HOGENOM" id="CLU_033666_0_4_1"/>
<gene>
    <name evidence="1" type="ORF">UHO_0079</name>
    <name evidence="2" type="ORF">UHOR_03913</name>
</gene>
<reference evidence="2" key="2">
    <citation type="submission" date="2011-12" db="EMBL/GenBank/DDBJ databases">
        <authorList>
            <person name="Gueldener U."/>
        </authorList>
    </citation>
    <scope>NUCLEOTIDE SEQUENCE</scope>
    <source>
        <strain evidence="2">Uh4857-4</strain>
    </source>
</reference>
<dbReference type="PANTHER" id="PTHR23022:SF135">
    <property type="entry name" value="SI:DKEY-77F5.3"/>
    <property type="match status" value="1"/>
</dbReference>
<dbReference type="InterPro" id="IPR036397">
    <property type="entry name" value="RNaseH_sf"/>
</dbReference>
<proteinExistence type="predicted"/>
<name>Q2A764_USTHO</name>
<dbReference type="eggNOG" id="ENOG502RZ4M">
    <property type="taxonomic scope" value="Eukaryota"/>
</dbReference>
<protein>
    <submittedName>
        <fullName evidence="1 2">Transposase</fullName>
    </submittedName>
</protein>
<dbReference type="OMA" id="WRKVNTE"/>
<dbReference type="InterPro" id="IPR052338">
    <property type="entry name" value="Transposase_5"/>
</dbReference>
<accession>Q2A764</accession>
<evidence type="ECO:0000313" key="1">
    <source>
        <dbReference type="EMBL" id="CAJ41909.1"/>
    </source>
</evidence>
<dbReference type="EMBL" id="AM118080">
    <property type="protein sequence ID" value="CAJ41909.1"/>
    <property type="molecule type" value="Genomic_DNA"/>
</dbReference>
<organism evidence="1">
    <name type="scientific">Ustilago hordei</name>
    <name type="common">Barley covered smut fungus</name>
    <dbReference type="NCBI Taxonomy" id="120017"/>
    <lineage>
        <taxon>Eukaryota</taxon>
        <taxon>Fungi</taxon>
        <taxon>Dikarya</taxon>
        <taxon>Basidiomycota</taxon>
        <taxon>Ustilaginomycotina</taxon>
        <taxon>Ustilaginomycetes</taxon>
        <taxon>Ustilaginales</taxon>
        <taxon>Ustilaginaceae</taxon>
        <taxon>Ustilago</taxon>
    </lineage>
</organism>
<dbReference type="GO" id="GO:0003676">
    <property type="term" value="F:nucleic acid binding"/>
    <property type="evidence" value="ECO:0007669"/>
    <property type="project" value="InterPro"/>
</dbReference>
<evidence type="ECO:0000313" key="3">
    <source>
        <dbReference type="Proteomes" id="UP000006174"/>
    </source>
</evidence>
<accession>I2FSP5</accession>
<reference evidence="2 3" key="3">
    <citation type="journal article" date="2012" name="Plant Cell">
        <title>Genome comparison of barley and maize smut fungi reveals targeted loss of RNA silencing components and species-specific presence of transposable elements.</title>
        <authorList>
            <person name="Laurie J.D."/>
            <person name="Ali S."/>
            <person name="Linning R."/>
            <person name="Mannhaupt G."/>
            <person name="Wong P."/>
            <person name="Gueldener U."/>
            <person name="Muensterkoetter M."/>
            <person name="Moore R."/>
            <person name="Kahmann R."/>
            <person name="Bakkeren G."/>
            <person name="Schirawski J."/>
        </authorList>
    </citation>
    <scope>NUCLEOTIDE SEQUENCE [LARGE SCALE GENOMIC DNA]</scope>
    <source>
        <strain evidence="2">Uh4857-4</strain>
        <strain evidence="3">Uh4875-4</strain>
    </source>
</reference>
<dbReference type="InterPro" id="IPR009057">
    <property type="entry name" value="Homeodomain-like_sf"/>
</dbReference>
<keyword evidence="3" id="KW-1185">Reference proteome</keyword>
<dbReference type="Proteomes" id="UP000006174">
    <property type="component" value="Unassembled WGS sequence"/>
</dbReference>
<dbReference type="STRING" id="1128400.L7N6F6"/>
<dbReference type="EMBL" id="CAGI01000150">
    <property type="protein sequence ID" value="CCF49938.1"/>
    <property type="molecule type" value="Genomic_DNA"/>
</dbReference>
<accession>L7N6F6</accession>
<dbReference type="Gene3D" id="3.30.420.10">
    <property type="entry name" value="Ribonuclease H-like superfamily/Ribonuclease H"/>
    <property type="match status" value="1"/>
</dbReference>
<dbReference type="AlphaFoldDB" id="Q2A764"/>
<reference evidence="1" key="1">
    <citation type="journal article" date="2006" name="Fungal Genet. Biol.">
        <title>Mating factor linkage and genome evolution in basidiomycetous pathogens of cereals.</title>
        <authorList>
            <person name="Bakkeren G."/>
            <person name="Jiang G."/>
            <person name="Warren R.L."/>
            <person name="Butterfield Y."/>
            <person name="Shin H."/>
            <person name="Chiu R."/>
            <person name="Linning R."/>
            <person name="Schein J."/>
            <person name="Lee N."/>
            <person name="Hu G."/>
            <person name="Kupfer D.M."/>
            <person name="Tang Y."/>
            <person name="Roe B.A."/>
            <person name="Jones S."/>
            <person name="Marra M."/>
            <person name="Kronstad J.W."/>
        </authorList>
    </citation>
    <scope>NUCLEOTIDE SEQUENCE</scope>
    <source>
        <strain evidence="1">4857-4</strain>
    </source>
</reference>